<proteinExistence type="predicted"/>
<dbReference type="EMBL" id="GGEC01025787">
    <property type="protein sequence ID" value="MBX06271.1"/>
    <property type="molecule type" value="Transcribed_RNA"/>
</dbReference>
<name>A0A2P2KKM2_RHIMU</name>
<protein>
    <submittedName>
        <fullName evidence="1">Uncharacterized protein</fullName>
    </submittedName>
</protein>
<sequence>MHLWYTLQLPFDHLKTFSTTPSNQHQGSTAGIPLYLVNTLKTAAKLATVVTSTYC</sequence>
<evidence type="ECO:0000313" key="1">
    <source>
        <dbReference type="EMBL" id="MBX06271.1"/>
    </source>
</evidence>
<reference evidence="1" key="1">
    <citation type="submission" date="2018-02" db="EMBL/GenBank/DDBJ databases">
        <title>Rhizophora mucronata_Transcriptome.</title>
        <authorList>
            <person name="Meera S.P."/>
            <person name="Sreeshan A."/>
            <person name="Augustine A."/>
        </authorList>
    </citation>
    <scope>NUCLEOTIDE SEQUENCE</scope>
    <source>
        <tissue evidence="1">Leaf</tissue>
    </source>
</reference>
<accession>A0A2P2KKM2</accession>
<dbReference type="AlphaFoldDB" id="A0A2P2KKM2"/>
<organism evidence="1">
    <name type="scientific">Rhizophora mucronata</name>
    <name type="common">Asiatic mangrove</name>
    <dbReference type="NCBI Taxonomy" id="61149"/>
    <lineage>
        <taxon>Eukaryota</taxon>
        <taxon>Viridiplantae</taxon>
        <taxon>Streptophyta</taxon>
        <taxon>Embryophyta</taxon>
        <taxon>Tracheophyta</taxon>
        <taxon>Spermatophyta</taxon>
        <taxon>Magnoliopsida</taxon>
        <taxon>eudicotyledons</taxon>
        <taxon>Gunneridae</taxon>
        <taxon>Pentapetalae</taxon>
        <taxon>rosids</taxon>
        <taxon>fabids</taxon>
        <taxon>Malpighiales</taxon>
        <taxon>Rhizophoraceae</taxon>
        <taxon>Rhizophora</taxon>
    </lineage>
</organism>